<name>A0A2K9YDZ3_CLAUC</name>
<dbReference type="AlphaFoldDB" id="A0A2K9YDZ3"/>
<evidence type="ECO:0000313" key="1">
    <source>
        <dbReference type="EMBL" id="AUW31074.1"/>
    </source>
</evidence>
<organism evidence="1">
    <name type="scientific">Cladonia uncialis subsp. uncialis</name>
    <dbReference type="NCBI Taxonomy" id="180999"/>
    <lineage>
        <taxon>Eukaryota</taxon>
        <taxon>Fungi</taxon>
        <taxon>Dikarya</taxon>
        <taxon>Ascomycota</taxon>
        <taxon>Pezizomycotina</taxon>
        <taxon>Lecanoromycetes</taxon>
        <taxon>OSLEUM clade</taxon>
        <taxon>Lecanoromycetidae</taxon>
        <taxon>Lecanorales</taxon>
        <taxon>Lecanorineae</taxon>
        <taxon>Cladoniaceae</taxon>
        <taxon>Cladonia</taxon>
    </lineage>
</organism>
<sequence>MPADRPEEFKGWPKSWYDEKGDLRCPAVGCPIVFRTVEEVKEFTKHFFLPMDDDMNFHHALLVAMSKVQKCLKCPYTPFPPGKPLGIIGTRDLFKHEREVHHSEDLSDFKKFIGLIREKRYEEFGGGLTIWPQLRKYHIRNIQKQPEYHEFKGYVMEQYPIFRPRIADWNLVHLAKADRRGIFPPCREQDKEKYEEYYPVTSKEFLESLERLETQQEGVTVERYERGKELLKVMRDKYSRGEF</sequence>
<accession>A0A2K9YDZ3</accession>
<proteinExistence type="predicted"/>
<dbReference type="EMBL" id="MG777490">
    <property type="protein sequence ID" value="AUW31074.1"/>
    <property type="molecule type" value="Genomic_DNA"/>
</dbReference>
<reference evidence="1" key="1">
    <citation type="submission" date="2017-12" db="EMBL/GenBank/DDBJ databases">
        <title>Genome Sequencing Reveals a Rich Biosynthetic Potential.</title>
        <authorList>
            <person name="Bertrand R.L."/>
            <person name="Abdel-Hameed M.E."/>
            <person name="Sorensen J.L."/>
        </authorList>
    </citation>
    <scope>NUCLEOTIDE SEQUENCE</scope>
</reference>
<protein>
    <submittedName>
        <fullName evidence="1">Uncharacterized protein</fullName>
    </submittedName>
</protein>